<protein>
    <submittedName>
        <fullName evidence="1">Uncharacterized protein</fullName>
    </submittedName>
</protein>
<reference evidence="1 2" key="1">
    <citation type="submission" date="2015-01" db="EMBL/GenBank/DDBJ databases">
        <title>Genome of allotetraploid Gossypium barbadense reveals genomic plasticity and fiber elongation in cotton evolution.</title>
        <authorList>
            <person name="Chen X."/>
            <person name="Liu X."/>
            <person name="Zhao B."/>
            <person name="Zheng H."/>
            <person name="Hu Y."/>
            <person name="Lu G."/>
            <person name="Yang C."/>
            <person name="Chen J."/>
            <person name="Shan C."/>
            <person name="Zhang L."/>
            <person name="Zhou Y."/>
            <person name="Wang L."/>
            <person name="Guo W."/>
            <person name="Bai Y."/>
            <person name="Ruan J."/>
            <person name="Shangguan X."/>
            <person name="Mao Y."/>
            <person name="Jiang J."/>
            <person name="Zhu Y."/>
            <person name="Lei J."/>
            <person name="Kang H."/>
            <person name="Chen S."/>
            <person name="He X."/>
            <person name="Wang R."/>
            <person name="Wang Y."/>
            <person name="Chen J."/>
            <person name="Wang L."/>
            <person name="Yu S."/>
            <person name="Wang B."/>
            <person name="Wei J."/>
            <person name="Song S."/>
            <person name="Lu X."/>
            <person name="Gao Z."/>
            <person name="Gu W."/>
            <person name="Deng X."/>
            <person name="Ma D."/>
            <person name="Wang S."/>
            <person name="Liang W."/>
            <person name="Fang L."/>
            <person name="Cai C."/>
            <person name="Zhu X."/>
            <person name="Zhou B."/>
            <person name="Zhang Y."/>
            <person name="Chen Z."/>
            <person name="Xu S."/>
            <person name="Zhu R."/>
            <person name="Wang S."/>
            <person name="Zhang T."/>
            <person name="Zhao G."/>
        </authorList>
    </citation>
    <scope>NUCLEOTIDE SEQUENCE [LARGE SCALE GENOMIC DNA]</scope>
    <source>
        <strain evidence="2">cv. Xinhai21</strain>
        <tissue evidence="1">Leaf</tissue>
    </source>
</reference>
<evidence type="ECO:0000313" key="1">
    <source>
        <dbReference type="EMBL" id="PPR85680.1"/>
    </source>
</evidence>
<dbReference type="Proteomes" id="UP000239757">
    <property type="component" value="Unassembled WGS sequence"/>
</dbReference>
<accession>A0A2P5W3I4</accession>
<name>A0A2P5W3I4_GOSBA</name>
<proteinExistence type="predicted"/>
<dbReference type="AlphaFoldDB" id="A0A2P5W3I4"/>
<gene>
    <name evidence="1" type="ORF">GOBAR_AA35013</name>
</gene>
<evidence type="ECO:0000313" key="2">
    <source>
        <dbReference type="Proteomes" id="UP000239757"/>
    </source>
</evidence>
<organism evidence="1 2">
    <name type="scientific">Gossypium barbadense</name>
    <name type="common">Sea Island cotton</name>
    <name type="synonym">Hibiscus barbadensis</name>
    <dbReference type="NCBI Taxonomy" id="3634"/>
    <lineage>
        <taxon>Eukaryota</taxon>
        <taxon>Viridiplantae</taxon>
        <taxon>Streptophyta</taxon>
        <taxon>Embryophyta</taxon>
        <taxon>Tracheophyta</taxon>
        <taxon>Spermatophyta</taxon>
        <taxon>Magnoliopsida</taxon>
        <taxon>eudicotyledons</taxon>
        <taxon>Gunneridae</taxon>
        <taxon>Pentapetalae</taxon>
        <taxon>rosids</taxon>
        <taxon>malvids</taxon>
        <taxon>Malvales</taxon>
        <taxon>Malvaceae</taxon>
        <taxon>Malvoideae</taxon>
        <taxon>Gossypium</taxon>
    </lineage>
</organism>
<sequence>MGRQNLEISPRQTSKVVLIMDRSTDFPHQQLKQPSPKLPLCRSHHPEGACPLEPLYTQPDSPILQVYARYIEITANCLTDS</sequence>
<dbReference type="EMBL" id="KZ669298">
    <property type="protein sequence ID" value="PPR85680.1"/>
    <property type="molecule type" value="Genomic_DNA"/>
</dbReference>